<keyword evidence="3" id="KW-1185">Reference proteome</keyword>
<dbReference type="InterPro" id="IPR001078">
    <property type="entry name" value="2-oxoacid_DH_actylTfrase"/>
</dbReference>
<dbReference type="Gene3D" id="3.30.559.10">
    <property type="entry name" value="Chloramphenicol acetyltransferase-like domain"/>
    <property type="match status" value="1"/>
</dbReference>
<comment type="caution">
    <text evidence="2">The sequence shown here is derived from an EMBL/GenBank/DDBJ whole genome shotgun (WGS) entry which is preliminary data.</text>
</comment>
<protein>
    <recommendedName>
        <fullName evidence="1">2-oxoacid dehydrogenase acyltransferase catalytic domain-containing protein</fullName>
    </recommendedName>
</protein>
<accession>A0A2S4KLA8</accession>
<proteinExistence type="predicted"/>
<dbReference type="Pfam" id="PF00198">
    <property type="entry name" value="2-oxoacid_dh"/>
    <property type="match status" value="1"/>
</dbReference>
<evidence type="ECO:0000313" key="3">
    <source>
        <dbReference type="Proteomes" id="UP000237481"/>
    </source>
</evidence>
<gene>
    <name evidence="2" type="ORF">TPAR_08798</name>
</gene>
<dbReference type="AlphaFoldDB" id="A0A2S4KLA8"/>
<dbReference type="OrthoDB" id="5391403at2759"/>
<dbReference type="EMBL" id="PKSG01001110">
    <property type="protein sequence ID" value="POR30980.1"/>
    <property type="molecule type" value="Genomic_DNA"/>
</dbReference>
<organism evidence="2 3">
    <name type="scientific">Tolypocladium paradoxum</name>
    <dbReference type="NCBI Taxonomy" id="94208"/>
    <lineage>
        <taxon>Eukaryota</taxon>
        <taxon>Fungi</taxon>
        <taxon>Dikarya</taxon>
        <taxon>Ascomycota</taxon>
        <taxon>Pezizomycotina</taxon>
        <taxon>Sordariomycetes</taxon>
        <taxon>Hypocreomycetidae</taxon>
        <taxon>Hypocreales</taxon>
        <taxon>Ophiocordycipitaceae</taxon>
        <taxon>Tolypocladium</taxon>
    </lineage>
</organism>
<feature type="domain" description="2-oxoacid dehydrogenase acyltransferase catalytic" evidence="1">
    <location>
        <begin position="2"/>
        <end position="58"/>
    </location>
</feature>
<dbReference type="InterPro" id="IPR023213">
    <property type="entry name" value="CAT-like_dom_sf"/>
</dbReference>
<evidence type="ECO:0000259" key="1">
    <source>
        <dbReference type="Pfam" id="PF00198"/>
    </source>
</evidence>
<dbReference type="GO" id="GO:0016746">
    <property type="term" value="F:acyltransferase activity"/>
    <property type="evidence" value="ECO:0007669"/>
    <property type="project" value="InterPro"/>
</dbReference>
<dbReference type="STRING" id="94208.A0A2S4KLA8"/>
<reference evidence="2 3" key="1">
    <citation type="submission" date="2018-01" db="EMBL/GenBank/DDBJ databases">
        <title>Harnessing the power of phylogenomics to disentangle the directionality and signatures of interkingdom host jumping in the parasitic fungal genus Tolypocladium.</title>
        <authorList>
            <person name="Quandt C.A."/>
            <person name="Patterson W."/>
            <person name="Spatafora J.W."/>
        </authorList>
    </citation>
    <scope>NUCLEOTIDE SEQUENCE [LARGE SCALE GENOMIC DNA]</scope>
    <source>
        <strain evidence="2 3">NRBC 100945</strain>
    </source>
</reference>
<name>A0A2S4KLA8_9HYPO</name>
<sequence length="68" mass="7210">MADLEGGNFSISNPGIFGSMFGTPLINFPQAAVFNMNSIIEDVVAIDGKPEIRPVGQSSMLCCTNNKC</sequence>
<evidence type="ECO:0000313" key="2">
    <source>
        <dbReference type="EMBL" id="POR30980.1"/>
    </source>
</evidence>
<dbReference type="SUPFAM" id="SSF52777">
    <property type="entry name" value="CoA-dependent acyltransferases"/>
    <property type="match status" value="1"/>
</dbReference>
<dbReference type="Proteomes" id="UP000237481">
    <property type="component" value="Unassembled WGS sequence"/>
</dbReference>